<organism evidence="2 3">
    <name type="scientific">Mycena metata</name>
    <dbReference type="NCBI Taxonomy" id="1033252"/>
    <lineage>
        <taxon>Eukaryota</taxon>
        <taxon>Fungi</taxon>
        <taxon>Dikarya</taxon>
        <taxon>Basidiomycota</taxon>
        <taxon>Agaricomycotina</taxon>
        <taxon>Agaricomycetes</taxon>
        <taxon>Agaricomycetidae</taxon>
        <taxon>Agaricales</taxon>
        <taxon>Marasmiineae</taxon>
        <taxon>Mycenaceae</taxon>
        <taxon>Mycena</taxon>
    </lineage>
</organism>
<protein>
    <submittedName>
        <fullName evidence="2">Uncharacterized protein</fullName>
    </submittedName>
</protein>
<dbReference type="EMBL" id="JARKIB010000231">
    <property type="protein sequence ID" value="KAJ7721298.1"/>
    <property type="molecule type" value="Genomic_DNA"/>
</dbReference>
<feature type="region of interest" description="Disordered" evidence="1">
    <location>
        <begin position="192"/>
        <end position="259"/>
    </location>
</feature>
<gene>
    <name evidence="2" type="ORF">B0H16DRAFT_1473954</name>
</gene>
<evidence type="ECO:0000313" key="3">
    <source>
        <dbReference type="Proteomes" id="UP001215598"/>
    </source>
</evidence>
<reference evidence="2" key="1">
    <citation type="submission" date="2023-03" db="EMBL/GenBank/DDBJ databases">
        <title>Massive genome expansion in bonnet fungi (Mycena s.s.) driven by repeated elements and novel gene families across ecological guilds.</title>
        <authorList>
            <consortium name="Lawrence Berkeley National Laboratory"/>
            <person name="Harder C.B."/>
            <person name="Miyauchi S."/>
            <person name="Viragh M."/>
            <person name="Kuo A."/>
            <person name="Thoen E."/>
            <person name="Andreopoulos B."/>
            <person name="Lu D."/>
            <person name="Skrede I."/>
            <person name="Drula E."/>
            <person name="Henrissat B."/>
            <person name="Morin E."/>
            <person name="Kohler A."/>
            <person name="Barry K."/>
            <person name="LaButti K."/>
            <person name="Morin E."/>
            <person name="Salamov A."/>
            <person name="Lipzen A."/>
            <person name="Mereny Z."/>
            <person name="Hegedus B."/>
            <person name="Baldrian P."/>
            <person name="Stursova M."/>
            <person name="Weitz H."/>
            <person name="Taylor A."/>
            <person name="Grigoriev I.V."/>
            <person name="Nagy L.G."/>
            <person name="Martin F."/>
            <person name="Kauserud H."/>
        </authorList>
    </citation>
    <scope>NUCLEOTIDE SEQUENCE</scope>
    <source>
        <strain evidence="2">CBHHK182m</strain>
    </source>
</reference>
<comment type="caution">
    <text evidence="2">The sequence shown here is derived from an EMBL/GenBank/DDBJ whole genome shotgun (WGS) entry which is preliminary data.</text>
</comment>
<sequence length="418" mass="45548">MDMIQISEAWRIPAHYCKGTNRPRGAEERRKPSRGGGADSDGGGGCLGVRMSPAKGPVARRGTGAGRKGDRAKKHHSCGFEAYGTVGGSLNVCSRSAGAACGGSRTNGGSITVRRAVAGARARAPEAGSDDDAERYGAFERLQARERYGVGSRIKVCAGGVAGQKQPQARFYAKMGAQAVRFWGVKSGLLAGNGVKRRAPGPRMSKEAFSRSHPGVERPPGGSASPRGGGRKEEPEPSRNAPKRRINQGAKSGPRCGDVSNHRIRLNIRTAIAQVENGDVAKLREMYGPKQGRGGAHASWSKMNVMITRRERLFKQLQDEFNGDKDRFFAFFTLPTTENTTKKKGKESSEKLRPFRKIVEAIPHRDKDLAVEKEKAEYQNSEGEFVNGNWEARWGQQNSWEIWRSFRPREVLIVTGGS</sequence>
<keyword evidence="3" id="KW-1185">Reference proteome</keyword>
<evidence type="ECO:0000256" key="1">
    <source>
        <dbReference type="SAM" id="MobiDB-lite"/>
    </source>
</evidence>
<feature type="region of interest" description="Disordered" evidence="1">
    <location>
        <begin position="17"/>
        <end position="74"/>
    </location>
</feature>
<proteinExistence type="predicted"/>
<accession>A0AAD7HJC0</accession>
<dbReference type="Proteomes" id="UP001215598">
    <property type="component" value="Unassembled WGS sequence"/>
</dbReference>
<feature type="compositionally biased region" description="Gly residues" evidence="1">
    <location>
        <begin position="34"/>
        <end position="47"/>
    </location>
</feature>
<dbReference type="AlphaFoldDB" id="A0AAD7HJC0"/>
<feature type="compositionally biased region" description="Basic and acidic residues" evidence="1">
    <location>
        <begin position="204"/>
        <end position="216"/>
    </location>
</feature>
<evidence type="ECO:0000313" key="2">
    <source>
        <dbReference type="EMBL" id="KAJ7721298.1"/>
    </source>
</evidence>
<name>A0AAD7HJC0_9AGAR</name>